<keyword evidence="2" id="KW-0547">Nucleotide-binding</keyword>
<comment type="caution">
    <text evidence="2">The sequence shown here is derived from an EMBL/GenBank/DDBJ whole genome shotgun (WGS) entry which is preliminary data.</text>
</comment>
<dbReference type="Gene3D" id="1.25.40.10">
    <property type="entry name" value="Tetratricopeptide repeat domain"/>
    <property type="match status" value="1"/>
</dbReference>
<dbReference type="SUPFAM" id="SSF52540">
    <property type="entry name" value="P-loop containing nucleoside triphosphate hydrolases"/>
    <property type="match status" value="1"/>
</dbReference>
<keyword evidence="2" id="KW-0067">ATP-binding</keyword>
<dbReference type="SUPFAM" id="SSF48452">
    <property type="entry name" value="TPR-like"/>
    <property type="match status" value="1"/>
</dbReference>
<evidence type="ECO:0000259" key="1">
    <source>
        <dbReference type="SMART" id="SM01043"/>
    </source>
</evidence>
<name>A0ABV7H2V2_9BURK</name>
<dbReference type="InterPro" id="IPR011990">
    <property type="entry name" value="TPR-like_helical_dom_sf"/>
</dbReference>
<dbReference type="GO" id="GO:0005524">
    <property type="term" value="F:ATP binding"/>
    <property type="evidence" value="ECO:0007669"/>
    <property type="project" value="UniProtKB-KW"/>
</dbReference>
<sequence>MPMLRLLGPVLLDNQPLPDERPTHLLVLLAVTPGGCTRAQAAATLWPALDAATAGRNLRKTLHRLRSDGQGGLLAAGDRLQLAVATDWAAAEAAPPEDTLELMRGPLADGLRDDAGWLGAARERALALWRRALLASLPTLESARAEVELERLRALDPHDEPLARAHLQHLHAAGRRDAFQRVRAAFARALAEDLGVAPPADLAQPPAADLALSLPPAARATGPLIGREDELAALCTALAEPGAACVLRGPGGIGKTRLAAAAAERAARDGLTVVWWRLAGVDQVADALTRLAAELGVDTVREPLLAAALAARPTLLVADNVEHLLDAGLAAHLRSLHTAAPSLRLLVTSRTAFEGLAEQRLGALDTPDPADPPGAVLRSAAVRLFVVRALAVDATLDARAHAPALGRIARAAGGHALALEMAAARVRHAAPEEIAAALEAGSADLDTFFSAMWQALPVALQPVLATVAALPTRFDRALAESAAGLAPARLDALAARSLIERDGSHWRLHPLLRLWLQAQQPLPELELRALRRRLMAHVAAVLAQRLAREAADTPAMLAWLAEEQALLDLAIQQALADADTAALDVLLLVFSMRFEVGGRWPDAAAELAAMAQAQDGQPAAARAPVQAARAVVHVRLGRWDDARALARLARGAPPRSRVVAARAMGLALWRTHDLPGALRWHRRALALAVDAGLDGMVAACRYNIAVVDADFDRLADAERGFQQAAEQARSFGSLAMQARCLVALSMCLYMQGRAAEALPLVQQARAVVERHGLGALALSVGLNEAAQLLALGELDALGARLPALRAAAAHGEAALRWMAEVFELRWHLRQGRLDAAHACARAAWAQVRRLNHPPAGPTLAAAVAELWIAEGHRERAAAWLAWALRQGALAHDERAAAQALWSALALDAAATAAAESAAASLNLEQLGAAIG</sequence>
<dbReference type="Gene3D" id="3.40.50.300">
    <property type="entry name" value="P-loop containing nucleotide triphosphate hydrolases"/>
    <property type="match status" value="1"/>
</dbReference>
<evidence type="ECO:0000313" key="3">
    <source>
        <dbReference type="Proteomes" id="UP001595556"/>
    </source>
</evidence>
<dbReference type="EMBL" id="JBHRTI010000003">
    <property type="protein sequence ID" value="MFC3146918.1"/>
    <property type="molecule type" value="Genomic_DNA"/>
</dbReference>
<dbReference type="SMART" id="SM01043">
    <property type="entry name" value="BTAD"/>
    <property type="match status" value="1"/>
</dbReference>
<dbReference type="PANTHER" id="PTHR47691">
    <property type="entry name" value="REGULATOR-RELATED"/>
    <property type="match status" value="1"/>
</dbReference>
<dbReference type="Proteomes" id="UP001595556">
    <property type="component" value="Unassembled WGS sequence"/>
</dbReference>
<dbReference type="Pfam" id="PF13424">
    <property type="entry name" value="TPR_12"/>
    <property type="match status" value="1"/>
</dbReference>
<keyword evidence="3" id="KW-1185">Reference proteome</keyword>
<dbReference type="PANTHER" id="PTHR47691:SF3">
    <property type="entry name" value="HTH-TYPE TRANSCRIPTIONAL REGULATOR RV0890C-RELATED"/>
    <property type="match status" value="1"/>
</dbReference>
<reference evidence="3" key="1">
    <citation type="journal article" date="2019" name="Int. J. Syst. Evol. Microbiol.">
        <title>The Global Catalogue of Microorganisms (GCM) 10K type strain sequencing project: providing services to taxonomists for standard genome sequencing and annotation.</title>
        <authorList>
            <consortium name="The Broad Institute Genomics Platform"/>
            <consortium name="The Broad Institute Genome Sequencing Center for Infectious Disease"/>
            <person name="Wu L."/>
            <person name="Ma J."/>
        </authorList>
    </citation>
    <scope>NUCLEOTIDE SEQUENCE [LARGE SCALE GENOMIC DNA]</scope>
    <source>
        <strain evidence="3">KCTC 52168</strain>
    </source>
</reference>
<dbReference type="InterPro" id="IPR027417">
    <property type="entry name" value="P-loop_NTPase"/>
</dbReference>
<dbReference type="InterPro" id="IPR005158">
    <property type="entry name" value="BTAD"/>
</dbReference>
<gene>
    <name evidence="2" type="ORF">ACFOEN_04585</name>
</gene>
<dbReference type="RefSeq" id="WP_377301514.1">
    <property type="nucleotide sequence ID" value="NZ_CP180191.1"/>
</dbReference>
<protein>
    <submittedName>
        <fullName evidence="2">ATP-binding protein</fullName>
    </submittedName>
</protein>
<evidence type="ECO:0000313" key="2">
    <source>
        <dbReference type="EMBL" id="MFC3146918.1"/>
    </source>
</evidence>
<accession>A0ABV7H2V2</accession>
<proteinExistence type="predicted"/>
<organism evidence="2 3">
    <name type="scientific">Piscinibacterium candidicorallinum</name>
    <dbReference type="NCBI Taxonomy" id="1793872"/>
    <lineage>
        <taxon>Bacteria</taxon>
        <taxon>Pseudomonadati</taxon>
        <taxon>Pseudomonadota</taxon>
        <taxon>Betaproteobacteria</taxon>
        <taxon>Burkholderiales</taxon>
        <taxon>Piscinibacterium</taxon>
    </lineage>
</organism>
<feature type="domain" description="Bacterial transcriptional activator" evidence="1">
    <location>
        <begin position="86"/>
        <end position="203"/>
    </location>
</feature>